<gene>
    <name evidence="4" type="ORF">ACFQMF_06745</name>
</gene>
<dbReference type="Proteomes" id="UP001596545">
    <property type="component" value="Unassembled WGS sequence"/>
</dbReference>
<evidence type="ECO:0000256" key="2">
    <source>
        <dbReference type="SAM" id="MobiDB-lite"/>
    </source>
</evidence>
<comment type="caution">
    <text evidence="4">The sequence shown here is derived from an EMBL/GenBank/DDBJ whole genome shotgun (WGS) entry which is preliminary data.</text>
</comment>
<dbReference type="SUPFAM" id="SSF53822">
    <property type="entry name" value="Periplasmic binding protein-like I"/>
    <property type="match status" value="1"/>
</dbReference>
<evidence type="ECO:0000313" key="5">
    <source>
        <dbReference type="Proteomes" id="UP001596545"/>
    </source>
</evidence>
<protein>
    <submittedName>
        <fullName evidence="4">ABC transporter substrate-binding protein</fullName>
    </submittedName>
</protein>
<proteinExistence type="predicted"/>
<dbReference type="PANTHER" id="PTHR30483:SF6">
    <property type="entry name" value="PERIPLASMIC BINDING PROTEIN OF ABC TRANSPORTER FOR NATURAL AMINO ACIDS"/>
    <property type="match status" value="1"/>
</dbReference>
<reference evidence="4 5" key="1">
    <citation type="journal article" date="2019" name="Int. J. Syst. Evol. Microbiol.">
        <title>The Global Catalogue of Microorganisms (GCM) 10K type strain sequencing project: providing services to taxonomists for standard genome sequencing and annotation.</title>
        <authorList>
            <consortium name="The Broad Institute Genomics Platform"/>
            <consortium name="The Broad Institute Genome Sequencing Center for Infectious Disease"/>
            <person name="Wu L."/>
            <person name="Ma J."/>
        </authorList>
    </citation>
    <scope>NUCLEOTIDE SEQUENCE [LARGE SCALE GENOMIC DNA]</scope>
    <source>
        <strain evidence="4 5">CGMCC 1.12554</strain>
    </source>
</reference>
<dbReference type="Pfam" id="PF13458">
    <property type="entry name" value="Peripla_BP_6"/>
    <property type="match status" value="1"/>
</dbReference>
<dbReference type="CDD" id="cd06346">
    <property type="entry name" value="PBP1_ABC_ligand_binding-like"/>
    <property type="match status" value="1"/>
</dbReference>
<dbReference type="Gene3D" id="3.40.50.2300">
    <property type="match status" value="2"/>
</dbReference>
<organism evidence="4 5">
    <name type="scientific">Halorubrum rutilum</name>
    <dbReference type="NCBI Taxonomy" id="1364933"/>
    <lineage>
        <taxon>Archaea</taxon>
        <taxon>Methanobacteriati</taxon>
        <taxon>Methanobacteriota</taxon>
        <taxon>Stenosarchaea group</taxon>
        <taxon>Halobacteria</taxon>
        <taxon>Halobacteriales</taxon>
        <taxon>Haloferacaceae</taxon>
        <taxon>Halorubrum</taxon>
    </lineage>
</organism>
<dbReference type="AlphaFoldDB" id="A0ABD6AJG3"/>
<feature type="domain" description="Leucine-binding protein" evidence="3">
    <location>
        <begin position="71"/>
        <end position="373"/>
    </location>
</feature>
<dbReference type="InterPro" id="IPR028082">
    <property type="entry name" value="Peripla_BP_I"/>
</dbReference>
<dbReference type="PROSITE" id="PS51257">
    <property type="entry name" value="PROKAR_LIPOPROTEIN"/>
    <property type="match status" value="1"/>
</dbReference>
<evidence type="ECO:0000259" key="3">
    <source>
        <dbReference type="Pfam" id="PF13458"/>
    </source>
</evidence>
<accession>A0ABD6AJG3</accession>
<keyword evidence="5" id="KW-1185">Reference proteome</keyword>
<name>A0ABD6AJG3_9EURY</name>
<evidence type="ECO:0000256" key="1">
    <source>
        <dbReference type="ARBA" id="ARBA00022729"/>
    </source>
</evidence>
<dbReference type="InterPro" id="IPR028081">
    <property type="entry name" value="Leu-bd"/>
</dbReference>
<sequence>MSRDTTDVADRRTLLKLTGGAGLVALSGCLSTTDDGDGSDGDGGDGGDDGTDGEDGGDGSDGDDGGSAGPYEIGMVDSQTGSLSAFGERNQRGVNLALQRVNEVGIDGRELDLIVEDSESENQGGIAAAQKLVNQDGVPFLIGAVGSGVSLAIYESVVEGTDVVQLSQNSTGLNLTDFPGLLRMSPSGRSQSLALSNLIADDGYDEVAVTYVNNDYGQSLTDAFVDAYDGEVVYNTPHDQEQQSYSSVVSEMNGSGADAWLFITYQAEFTTMVNEVFSSGYEAQFYGADSVSGDNVLENTPEGSIDGMKIVVPSAPIEEENYQSFADAFESEYDRQPTSWAAYAYDCVINAALAIQAADEFTGAALQETVRRVSGPEGEEVTSFEAASEILADGGGPDDVDYQGVSGPIDFDENGDPVGFLQVLEVQDHAYEGIDFIEG</sequence>
<dbReference type="RefSeq" id="WP_256409374.1">
    <property type="nucleotide sequence ID" value="NZ_JANHDN010000005.1"/>
</dbReference>
<evidence type="ECO:0000313" key="4">
    <source>
        <dbReference type="EMBL" id="MFC7324277.1"/>
    </source>
</evidence>
<keyword evidence="1" id="KW-0732">Signal</keyword>
<dbReference type="PANTHER" id="PTHR30483">
    <property type="entry name" value="LEUCINE-SPECIFIC-BINDING PROTEIN"/>
    <property type="match status" value="1"/>
</dbReference>
<feature type="region of interest" description="Disordered" evidence="2">
    <location>
        <begin position="27"/>
        <end position="75"/>
    </location>
</feature>
<dbReference type="InterPro" id="IPR051010">
    <property type="entry name" value="BCAA_transport"/>
</dbReference>
<dbReference type="EMBL" id="JBHTBL010000005">
    <property type="protein sequence ID" value="MFC7324277.1"/>
    <property type="molecule type" value="Genomic_DNA"/>
</dbReference>
<feature type="compositionally biased region" description="Acidic residues" evidence="2">
    <location>
        <begin position="34"/>
        <end position="64"/>
    </location>
</feature>